<feature type="transmembrane region" description="Helical" evidence="1">
    <location>
        <begin position="172"/>
        <end position="190"/>
    </location>
</feature>
<keyword evidence="1" id="KW-1133">Transmembrane helix</keyword>
<feature type="transmembrane region" description="Helical" evidence="1">
    <location>
        <begin position="74"/>
        <end position="92"/>
    </location>
</feature>
<name>A0ABW5ZXF3_9FLAO</name>
<dbReference type="InterPro" id="IPR032809">
    <property type="entry name" value="Put_HupE_UreJ"/>
</dbReference>
<reference evidence="3" key="1">
    <citation type="journal article" date="2019" name="Int. J. Syst. Evol. Microbiol.">
        <title>The Global Catalogue of Microorganisms (GCM) 10K type strain sequencing project: providing services to taxonomists for standard genome sequencing and annotation.</title>
        <authorList>
            <consortium name="The Broad Institute Genomics Platform"/>
            <consortium name="The Broad Institute Genome Sequencing Center for Infectious Disease"/>
            <person name="Wu L."/>
            <person name="Ma J."/>
        </authorList>
    </citation>
    <scope>NUCLEOTIDE SEQUENCE [LARGE SCALE GENOMIC DNA]</scope>
    <source>
        <strain evidence="3">KCTC 32514</strain>
    </source>
</reference>
<comment type="caution">
    <text evidence="2">The sequence shown here is derived from an EMBL/GenBank/DDBJ whole genome shotgun (WGS) entry which is preliminary data.</text>
</comment>
<organism evidence="2 3">
    <name type="scientific">Psychroserpens luteus</name>
    <dbReference type="NCBI Taxonomy" id="1434066"/>
    <lineage>
        <taxon>Bacteria</taxon>
        <taxon>Pseudomonadati</taxon>
        <taxon>Bacteroidota</taxon>
        <taxon>Flavobacteriia</taxon>
        <taxon>Flavobacteriales</taxon>
        <taxon>Flavobacteriaceae</taxon>
        <taxon>Psychroserpens</taxon>
    </lineage>
</organism>
<keyword evidence="3" id="KW-1185">Reference proteome</keyword>
<accession>A0ABW5ZXF3</accession>
<evidence type="ECO:0000256" key="1">
    <source>
        <dbReference type="SAM" id="Phobius"/>
    </source>
</evidence>
<sequence>MTDFWFYLKEGINHILDLDGLDHFYFIISFCLLFSLKDWKKIVGLVTAFTLGHCITLFLSGLELVRINADTVELLIPITILLSCLNNFYVLLKDKQTKQQLVITYIILLVFGLIHGLGFSNYIKMMMFDGESIVLPLLGFNIGIELAQLVIVTGLLIFISTLQIIVKSHIKWVRFGVNAIIFLLVLRMIFE</sequence>
<feature type="transmembrane region" description="Helical" evidence="1">
    <location>
        <begin position="101"/>
        <end position="123"/>
    </location>
</feature>
<feature type="transmembrane region" description="Helical" evidence="1">
    <location>
        <begin position="43"/>
        <end position="62"/>
    </location>
</feature>
<keyword evidence="1" id="KW-0812">Transmembrane</keyword>
<dbReference type="EMBL" id="JBHUOS010000015">
    <property type="protein sequence ID" value="MFD2917617.1"/>
    <property type="molecule type" value="Genomic_DNA"/>
</dbReference>
<feature type="transmembrane region" description="Helical" evidence="1">
    <location>
        <begin position="135"/>
        <end position="160"/>
    </location>
</feature>
<feature type="transmembrane region" description="Helical" evidence="1">
    <location>
        <begin position="20"/>
        <end position="36"/>
    </location>
</feature>
<gene>
    <name evidence="2" type="ORF">ACFS29_18335</name>
</gene>
<evidence type="ECO:0000313" key="2">
    <source>
        <dbReference type="EMBL" id="MFD2917617.1"/>
    </source>
</evidence>
<proteinExistence type="predicted"/>
<dbReference type="RefSeq" id="WP_194509702.1">
    <property type="nucleotide sequence ID" value="NZ_JADILU010000009.1"/>
</dbReference>
<protein>
    <submittedName>
        <fullName evidence="2">HupE/UreJ family protein</fullName>
    </submittedName>
</protein>
<dbReference type="Pfam" id="PF13795">
    <property type="entry name" value="HupE_UreJ_2"/>
    <property type="match status" value="1"/>
</dbReference>
<evidence type="ECO:0000313" key="3">
    <source>
        <dbReference type="Proteomes" id="UP001597548"/>
    </source>
</evidence>
<dbReference type="Proteomes" id="UP001597548">
    <property type="component" value="Unassembled WGS sequence"/>
</dbReference>
<keyword evidence="1" id="KW-0472">Membrane</keyword>